<dbReference type="Proteomes" id="UP000603317">
    <property type="component" value="Unassembled WGS sequence"/>
</dbReference>
<evidence type="ECO:0000313" key="5">
    <source>
        <dbReference type="EMBL" id="GGA06871.1"/>
    </source>
</evidence>
<proteinExistence type="inferred from homology"/>
<dbReference type="CDD" id="cd17631">
    <property type="entry name" value="FACL_FadD13-like"/>
    <property type="match status" value="1"/>
</dbReference>
<dbReference type="Gene3D" id="3.30.300.30">
    <property type="match status" value="1"/>
</dbReference>
<reference evidence="6" key="1">
    <citation type="journal article" date="2019" name="Int. J. Syst. Evol. Microbiol.">
        <title>The Global Catalogue of Microorganisms (GCM) 10K type strain sequencing project: providing services to taxonomists for standard genome sequencing and annotation.</title>
        <authorList>
            <consortium name="The Broad Institute Genomics Platform"/>
            <consortium name="The Broad Institute Genome Sequencing Center for Infectious Disease"/>
            <person name="Wu L."/>
            <person name="Ma J."/>
        </authorList>
    </citation>
    <scope>NUCLEOTIDE SEQUENCE [LARGE SCALE GENOMIC DNA]</scope>
    <source>
        <strain evidence="6">CGMCC 1.15297</strain>
    </source>
</reference>
<dbReference type="Pfam" id="PF00501">
    <property type="entry name" value="AMP-binding"/>
    <property type="match status" value="1"/>
</dbReference>
<evidence type="ECO:0000256" key="2">
    <source>
        <dbReference type="ARBA" id="ARBA00022598"/>
    </source>
</evidence>
<feature type="domain" description="AMP-dependent synthetase/ligase" evidence="3">
    <location>
        <begin position="24"/>
        <end position="387"/>
    </location>
</feature>
<evidence type="ECO:0000259" key="4">
    <source>
        <dbReference type="Pfam" id="PF13193"/>
    </source>
</evidence>
<protein>
    <submittedName>
        <fullName evidence="5">Acyl-CoA synthetase</fullName>
    </submittedName>
</protein>
<evidence type="ECO:0000259" key="3">
    <source>
        <dbReference type="Pfam" id="PF00501"/>
    </source>
</evidence>
<keyword evidence="6" id="KW-1185">Reference proteome</keyword>
<dbReference type="PANTHER" id="PTHR43201:SF5">
    <property type="entry name" value="MEDIUM-CHAIN ACYL-COA LIGASE ACSF2, MITOCHONDRIAL"/>
    <property type="match status" value="1"/>
</dbReference>
<feature type="domain" description="AMP-binding enzyme C-terminal" evidence="4">
    <location>
        <begin position="438"/>
        <end position="513"/>
    </location>
</feature>
<comment type="caution">
    <text evidence="5">The sequence shown here is derived from an EMBL/GenBank/DDBJ whole genome shotgun (WGS) entry which is preliminary data.</text>
</comment>
<comment type="similarity">
    <text evidence="1">Belongs to the ATP-dependent AMP-binding enzyme family.</text>
</comment>
<accession>A0ABQ1FE27</accession>
<dbReference type="InterPro" id="IPR045851">
    <property type="entry name" value="AMP-bd_C_sf"/>
</dbReference>
<dbReference type="SUPFAM" id="SSF56801">
    <property type="entry name" value="Acetyl-CoA synthetase-like"/>
    <property type="match status" value="1"/>
</dbReference>
<dbReference type="PANTHER" id="PTHR43201">
    <property type="entry name" value="ACYL-COA SYNTHETASE"/>
    <property type="match status" value="1"/>
</dbReference>
<evidence type="ECO:0000313" key="6">
    <source>
        <dbReference type="Proteomes" id="UP000603317"/>
    </source>
</evidence>
<sequence>MNDWRMPDPASFRTLADLAIFNQRDFPDRIAFHCDGTDLTFDQFARHTAQVANGLRDIGIGADERVAFLGRNTIEFYETVIGAARAGAVVTPINWRLAPPEIEWILRDCAARVLFVDAAYVQVAAELRGSLPGLEYIICLQECGEAFVCYDDWRDEQSDSEPGVTRAPDDAALQLYTSGTTGFPKGVVLSSKALLRADFDYSPEKRDLWDIWDEDDVLLLAMPNFHIGGIASGIRGLKGAIKSAMIREFEPGAALDAIERHRVTKTFLVPAAIHVMLAHPKAQETDFSSLRLVGYGASPIPLDLLRAALKVFGCDFAQVYGLTETTGTICALMPEDHSVEGNERMRGIGQPINGVEMKVIDADGEEVETRGIGEIAIRSSANLTEYWNRPDATAEAVDAEGWFRTGDAGYVDEDGYYYLFDRIKDMIVTGGENVYPAEVENAVFGCEGVADVAVFGVPDEKWGEAVKACVVRKPGSDVSEADVIAHARERIAGFKCPKSVDFVDALPRNPSGKVLRRELRAPYWEGQDRQIS</sequence>
<dbReference type="EMBL" id="BMID01000001">
    <property type="protein sequence ID" value="GGA06871.1"/>
    <property type="molecule type" value="Genomic_DNA"/>
</dbReference>
<gene>
    <name evidence="5" type="ORF">GCM10010923_16040</name>
</gene>
<evidence type="ECO:0000256" key="1">
    <source>
        <dbReference type="ARBA" id="ARBA00006432"/>
    </source>
</evidence>
<dbReference type="InterPro" id="IPR025110">
    <property type="entry name" value="AMP-bd_C"/>
</dbReference>
<organism evidence="5 6">
    <name type="scientific">Blastomonas marina</name>
    <dbReference type="NCBI Taxonomy" id="1867408"/>
    <lineage>
        <taxon>Bacteria</taxon>
        <taxon>Pseudomonadati</taxon>
        <taxon>Pseudomonadota</taxon>
        <taxon>Alphaproteobacteria</taxon>
        <taxon>Sphingomonadales</taxon>
        <taxon>Sphingomonadaceae</taxon>
        <taxon>Blastomonas</taxon>
    </lineage>
</organism>
<dbReference type="Gene3D" id="3.40.50.12780">
    <property type="entry name" value="N-terminal domain of ligase-like"/>
    <property type="match status" value="1"/>
</dbReference>
<keyword evidence="2" id="KW-0436">Ligase</keyword>
<dbReference type="NCBIfam" id="NF004837">
    <property type="entry name" value="PRK06187.1"/>
    <property type="match status" value="1"/>
</dbReference>
<dbReference type="InterPro" id="IPR042099">
    <property type="entry name" value="ANL_N_sf"/>
</dbReference>
<dbReference type="InterPro" id="IPR000873">
    <property type="entry name" value="AMP-dep_synth/lig_dom"/>
</dbReference>
<dbReference type="Pfam" id="PF13193">
    <property type="entry name" value="AMP-binding_C"/>
    <property type="match status" value="1"/>
</dbReference>
<name>A0ABQ1FE27_9SPHN</name>